<feature type="compositionally biased region" description="Basic residues" evidence="1">
    <location>
        <begin position="9"/>
        <end position="20"/>
    </location>
</feature>
<accession>A0A165IBI6</accession>
<dbReference type="GeneID" id="28897358"/>
<dbReference type="EMBL" id="KV407456">
    <property type="protein sequence ID" value="KZF24670.1"/>
    <property type="molecule type" value="Genomic_DNA"/>
</dbReference>
<feature type="region of interest" description="Disordered" evidence="1">
    <location>
        <begin position="1"/>
        <end position="30"/>
    </location>
</feature>
<dbReference type="OrthoDB" id="5398396at2759"/>
<dbReference type="AlphaFoldDB" id="A0A165IBI6"/>
<protein>
    <submittedName>
        <fullName evidence="2">Uncharacterized protein</fullName>
    </submittedName>
</protein>
<gene>
    <name evidence="2" type="ORF">L228DRAFT_245658</name>
</gene>
<reference evidence="2 3" key="1">
    <citation type="journal article" date="2016" name="Fungal Biol.">
        <title>The genome of Xylona heveae provides a window into fungal endophytism.</title>
        <authorList>
            <person name="Gazis R."/>
            <person name="Kuo A."/>
            <person name="Riley R."/>
            <person name="LaButti K."/>
            <person name="Lipzen A."/>
            <person name="Lin J."/>
            <person name="Amirebrahimi M."/>
            <person name="Hesse C.N."/>
            <person name="Spatafora J.W."/>
            <person name="Henrissat B."/>
            <person name="Hainaut M."/>
            <person name="Grigoriev I.V."/>
            <person name="Hibbett D.S."/>
        </authorList>
    </citation>
    <scope>NUCLEOTIDE SEQUENCE [LARGE SCALE GENOMIC DNA]</scope>
    <source>
        <strain evidence="2 3">TC161</strain>
    </source>
</reference>
<sequence length="186" mass="20285">MGFFSSSPSHHHSHNHHGGRTGHSGHNGHNYFIRPSTSTPSYSKRPAFYARSSASSYYKRRPRDGFFTRMLTLIRRWVREFFGYARRHPFKVFFLVILPLITGGALHSLLRQFGIRLPPSLLALGGGGGGQSSRGAGGYMDEYSRYSYSGQPSSSYGGYGGGGDGFFGGGAGNTLGTLMKVAQAFM</sequence>
<dbReference type="InParanoid" id="A0A165IBI6"/>
<dbReference type="RefSeq" id="XP_018190225.1">
    <property type="nucleotide sequence ID" value="XM_018332221.1"/>
</dbReference>
<name>A0A165IBI6_XYLHT</name>
<evidence type="ECO:0000313" key="2">
    <source>
        <dbReference type="EMBL" id="KZF24670.1"/>
    </source>
</evidence>
<organism evidence="2 3">
    <name type="scientific">Xylona heveae (strain CBS 132557 / TC161)</name>
    <dbReference type="NCBI Taxonomy" id="1328760"/>
    <lineage>
        <taxon>Eukaryota</taxon>
        <taxon>Fungi</taxon>
        <taxon>Dikarya</taxon>
        <taxon>Ascomycota</taxon>
        <taxon>Pezizomycotina</taxon>
        <taxon>Xylonomycetes</taxon>
        <taxon>Xylonales</taxon>
        <taxon>Xylonaceae</taxon>
        <taxon>Xylona</taxon>
    </lineage>
</organism>
<dbReference type="OMA" id="YARRHPF"/>
<keyword evidence="3" id="KW-1185">Reference proteome</keyword>
<proteinExistence type="predicted"/>
<evidence type="ECO:0000313" key="3">
    <source>
        <dbReference type="Proteomes" id="UP000076632"/>
    </source>
</evidence>
<evidence type="ECO:0000256" key="1">
    <source>
        <dbReference type="SAM" id="MobiDB-lite"/>
    </source>
</evidence>
<dbReference type="Proteomes" id="UP000076632">
    <property type="component" value="Unassembled WGS sequence"/>
</dbReference>